<protein>
    <submittedName>
        <fullName evidence="3">Ribonuclease H-like superfamily</fullName>
    </submittedName>
</protein>
<feature type="domain" description="RNase H type-1" evidence="2">
    <location>
        <begin position="717"/>
        <end position="847"/>
    </location>
</feature>
<evidence type="ECO:0000259" key="2">
    <source>
        <dbReference type="PROSITE" id="PS50879"/>
    </source>
</evidence>
<reference evidence="3 4" key="1">
    <citation type="submission" date="2020-12" db="EMBL/GenBank/DDBJ databases">
        <title>Concerted genomic and epigenomic changes stabilize Arabidopsis allopolyploids.</title>
        <authorList>
            <person name="Chen Z."/>
        </authorList>
    </citation>
    <scope>NUCLEOTIDE SEQUENCE [LARGE SCALE GENOMIC DNA]</scope>
    <source>
        <strain evidence="3">As9502</strain>
        <tissue evidence="3">Leaf</tissue>
    </source>
</reference>
<gene>
    <name evidence="3" type="ORF">ISN44_As10g012430</name>
</gene>
<dbReference type="EMBL" id="JAEFBJ010000010">
    <property type="protein sequence ID" value="KAG7564477.1"/>
    <property type="molecule type" value="Genomic_DNA"/>
</dbReference>
<feature type="region of interest" description="Disordered" evidence="1">
    <location>
        <begin position="915"/>
        <end position="986"/>
    </location>
</feature>
<dbReference type="Pfam" id="PF13966">
    <property type="entry name" value="zf-RVT"/>
    <property type="match status" value="1"/>
</dbReference>
<dbReference type="InterPro" id="IPR044730">
    <property type="entry name" value="RNase_H-like_dom_plant"/>
</dbReference>
<comment type="caution">
    <text evidence="3">The sequence shown here is derived from an EMBL/GenBank/DDBJ whole genome shotgun (WGS) entry which is preliminary data.</text>
</comment>
<dbReference type="Proteomes" id="UP000694251">
    <property type="component" value="Chromosome 10"/>
</dbReference>
<dbReference type="PANTHER" id="PTHR33116">
    <property type="entry name" value="REVERSE TRANSCRIPTASE ZINC-BINDING DOMAIN-CONTAINING PROTEIN-RELATED-RELATED"/>
    <property type="match status" value="1"/>
</dbReference>
<accession>A0A8T1ZY18</accession>
<dbReference type="OrthoDB" id="1107337at2759"/>
<sequence>MVTGLSLEGFVKLTRDDQNELSRPFTAQEVEQAVRSMGKYKAPGPDGYQPIFYQQCWDVVGDSVLRFVLEFFRTGELPKGTNEAMVVLIPKVGKPEKITQFRPISLCNVLFKTITKAMVGRLKGVMTRLIGSAQSSFIPGRLSTENIVVVQEAVHSMRRKKGRKGWMLLKLDLEKAYDRIRWDFLEDTLKVAGFSEVWRRWIMQCVADPSMSLLWNGEKTESFKPLRGLRQEASVAQVRVIRRVLEKFCLASGQKVSLEKSKIFFSDNVSRDLGQLISDESGIASTRDLGKYLGMPVLQKRINKDTFGEILERISTRLAGWKGRMLSLAGRITLTKAVISSIPVHSMSTIKLPASTLCKLDKAARDFIWGSSGEGRKLHLVSWKNVCLPKKDGGLGIRTACEMNKALLAKLGWRLLHEKTSLWVRVVSCKYKVGDLQDVAWTKAKSNWSSTWRSVGIGLREVIYKGYGWAIGDGKSVNFWSDRWLLETPIMDTIIEPLPAENAIVKARDLWRNGSGWDWEKIMPYISENRRLELAAVVLDTVTGAKDRLSWAATTNGKFTVKSAYELITRDEYPRQHMDKFYERLWKVIAPERVRVFLWLVGKQVVMTNEERFRRHLCDTEICQICKNGVESIIHVLRDCGGGGEEGESWPTMFAMAVWWGWKWRCGNIFGDNRVWKDRVRFIKELAKEVMAAKVLNGNGVTKAVRVEKMIKWVTPPTGWFKLNTDGASHGNPGLATAGGVLRNEAGEWCGGFALNIGRCSAPLAELWGVYYGLYIAWEQRITRLELEVDSVMVVEFLTTGIGDSHPLSFLVRLCYGFLSKDWLVRISHVYREANRLADGLANYAFSLPLGFHSFSSVPPCLDDLTRDDVFGPPRPRQVILERERVATLGPNLSSSIHKPSLPASSCINTIREKEKQIEGGCEKDRSGKEERKKGRRYLRESEAEKEEKPRGRRGPTPKGRRETDLRGERERREAIMNHRAIEVEI</sequence>
<name>A0A8T1ZY18_ARASU</name>
<dbReference type="InterPro" id="IPR002156">
    <property type="entry name" value="RNaseH_domain"/>
</dbReference>
<keyword evidence="4" id="KW-1185">Reference proteome</keyword>
<dbReference type="CDD" id="cd06222">
    <property type="entry name" value="RNase_H_like"/>
    <property type="match status" value="1"/>
</dbReference>
<dbReference type="GO" id="GO:0003676">
    <property type="term" value="F:nucleic acid binding"/>
    <property type="evidence" value="ECO:0007669"/>
    <property type="project" value="InterPro"/>
</dbReference>
<evidence type="ECO:0000313" key="3">
    <source>
        <dbReference type="EMBL" id="KAG7564477.1"/>
    </source>
</evidence>
<dbReference type="AlphaFoldDB" id="A0A8T1ZY18"/>
<evidence type="ECO:0000313" key="4">
    <source>
        <dbReference type="Proteomes" id="UP000694251"/>
    </source>
</evidence>
<dbReference type="InterPro" id="IPR026960">
    <property type="entry name" value="RVT-Znf"/>
</dbReference>
<organism evidence="3 4">
    <name type="scientific">Arabidopsis suecica</name>
    <name type="common">Swedish thale-cress</name>
    <name type="synonym">Cardaminopsis suecica</name>
    <dbReference type="NCBI Taxonomy" id="45249"/>
    <lineage>
        <taxon>Eukaryota</taxon>
        <taxon>Viridiplantae</taxon>
        <taxon>Streptophyta</taxon>
        <taxon>Embryophyta</taxon>
        <taxon>Tracheophyta</taxon>
        <taxon>Spermatophyta</taxon>
        <taxon>Magnoliopsida</taxon>
        <taxon>eudicotyledons</taxon>
        <taxon>Gunneridae</taxon>
        <taxon>Pentapetalae</taxon>
        <taxon>rosids</taxon>
        <taxon>malvids</taxon>
        <taxon>Brassicales</taxon>
        <taxon>Brassicaceae</taxon>
        <taxon>Camelineae</taxon>
        <taxon>Arabidopsis</taxon>
    </lineage>
</organism>
<dbReference type="PANTHER" id="PTHR33116:SF78">
    <property type="entry name" value="OS12G0587133 PROTEIN"/>
    <property type="match status" value="1"/>
</dbReference>
<dbReference type="Pfam" id="PF00078">
    <property type="entry name" value="RVT_1"/>
    <property type="match status" value="1"/>
</dbReference>
<dbReference type="Pfam" id="PF13456">
    <property type="entry name" value="RVT_3"/>
    <property type="match status" value="1"/>
</dbReference>
<evidence type="ECO:0000256" key="1">
    <source>
        <dbReference type="SAM" id="MobiDB-lite"/>
    </source>
</evidence>
<dbReference type="InterPro" id="IPR000477">
    <property type="entry name" value="RT_dom"/>
</dbReference>
<feature type="compositionally biased region" description="Basic and acidic residues" evidence="1">
    <location>
        <begin position="960"/>
        <end position="986"/>
    </location>
</feature>
<dbReference type="PROSITE" id="PS50879">
    <property type="entry name" value="RNASE_H_1"/>
    <property type="match status" value="1"/>
</dbReference>
<proteinExistence type="predicted"/>
<dbReference type="CDD" id="cd01650">
    <property type="entry name" value="RT_nLTR_like"/>
    <property type="match status" value="1"/>
</dbReference>
<feature type="compositionally biased region" description="Basic and acidic residues" evidence="1">
    <location>
        <begin position="915"/>
        <end position="950"/>
    </location>
</feature>
<dbReference type="GO" id="GO:0004523">
    <property type="term" value="F:RNA-DNA hybrid ribonuclease activity"/>
    <property type="evidence" value="ECO:0007669"/>
    <property type="project" value="InterPro"/>
</dbReference>